<dbReference type="Proteomes" id="UP000789570">
    <property type="component" value="Unassembled WGS sequence"/>
</dbReference>
<organism evidence="1 2">
    <name type="scientific">Funneliformis caledonium</name>
    <dbReference type="NCBI Taxonomy" id="1117310"/>
    <lineage>
        <taxon>Eukaryota</taxon>
        <taxon>Fungi</taxon>
        <taxon>Fungi incertae sedis</taxon>
        <taxon>Mucoromycota</taxon>
        <taxon>Glomeromycotina</taxon>
        <taxon>Glomeromycetes</taxon>
        <taxon>Glomerales</taxon>
        <taxon>Glomeraceae</taxon>
        <taxon>Funneliformis</taxon>
    </lineage>
</organism>
<evidence type="ECO:0000313" key="1">
    <source>
        <dbReference type="EMBL" id="CAG8687245.1"/>
    </source>
</evidence>
<comment type="caution">
    <text evidence="1">The sequence shown here is derived from an EMBL/GenBank/DDBJ whole genome shotgun (WGS) entry which is preliminary data.</text>
</comment>
<dbReference type="EMBL" id="CAJVPQ010006586">
    <property type="protein sequence ID" value="CAG8687245.1"/>
    <property type="molecule type" value="Genomic_DNA"/>
</dbReference>
<feature type="non-terminal residue" evidence="1">
    <location>
        <position position="122"/>
    </location>
</feature>
<protein>
    <submittedName>
        <fullName evidence="1">6471_t:CDS:1</fullName>
    </submittedName>
</protein>
<sequence>MEPPSDIRYRDFNLVDHLYKILNDINLESIEDCLSNIILPAYREVAWSQMPLTAEDVIPPQQVLEKYPSFGKPDVSTVVRHLRAVGLGSVLTLFVYDEVWKKDWTDAFKNNTYEVYKWLNEE</sequence>
<keyword evidence="2" id="KW-1185">Reference proteome</keyword>
<reference evidence="1" key="1">
    <citation type="submission" date="2021-06" db="EMBL/GenBank/DDBJ databases">
        <authorList>
            <person name="Kallberg Y."/>
            <person name="Tangrot J."/>
            <person name="Rosling A."/>
        </authorList>
    </citation>
    <scope>NUCLEOTIDE SEQUENCE</scope>
    <source>
        <strain evidence="1">UK204</strain>
    </source>
</reference>
<dbReference type="AlphaFoldDB" id="A0A9N9HLH1"/>
<evidence type="ECO:0000313" key="2">
    <source>
        <dbReference type="Proteomes" id="UP000789570"/>
    </source>
</evidence>
<accession>A0A9N9HLH1</accession>
<gene>
    <name evidence="1" type="ORF">FCALED_LOCUS12768</name>
</gene>
<name>A0A9N9HLH1_9GLOM</name>
<dbReference type="OrthoDB" id="1262810at2759"/>
<proteinExistence type="predicted"/>